<protein>
    <submittedName>
        <fullName evidence="1">Uncharacterized protein</fullName>
    </submittedName>
</protein>
<dbReference type="Proteomes" id="UP001604336">
    <property type="component" value="Unassembled WGS sequence"/>
</dbReference>
<reference evidence="2" key="1">
    <citation type="submission" date="2024-07" db="EMBL/GenBank/DDBJ databases">
        <title>Two chromosome-level genome assemblies of Korean endemic species Abeliophyllum distichum and Forsythia ovata (Oleaceae).</title>
        <authorList>
            <person name="Jang H."/>
        </authorList>
    </citation>
    <scope>NUCLEOTIDE SEQUENCE [LARGE SCALE GENOMIC DNA]</scope>
</reference>
<comment type="caution">
    <text evidence="1">The sequence shown here is derived from an EMBL/GenBank/DDBJ whole genome shotgun (WGS) entry which is preliminary data.</text>
</comment>
<proteinExistence type="predicted"/>
<sequence length="122" mass="13915">MVTMAAMNTVCGFVLNKEVGRSAKRLAKEQVATSKNSIASINHDFDAMVFENDKKLTETMIEMKKARDEQVTVRASVEEVETRTVRLYKKSFTLMPEYSCLVPHFIEARDDQLTKMIQAVHL</sequence>
<accession>A0ABD1W338</accession>
<dbReference type="EMBL" id="JBFOLK010000001">
    <property type="protein sequence ID" value="KAL2542885.1"/>
    <property type="molecule type" value="Genomic_DNA"/>
</dbReference>
<dbReference type="AlphaFoldDB" id="A0ABD1W338"/>
<gene>
    <name evidence="1" type="ORF">Adt_03863</name>
</gene>
<evidence type="ECO:0000313" key="1">
    <source>
        <dbReference type="EMBL" id="KAL2542885.1"/>
    </source>
</evidence>
<organism evidence="1 2">
    <name type="scientific">Abeliophyllum distichum</name>
    <dbReference type="NCBI Taxonomy" id="126358"/>
    <lineage>
        <taxon>Eukaryota</taxon>
        <taxon>Viridiplantae</taxon>
        <taxon>Streptophyta</taxon>
        <taxon>Embryophyta</taxon>
        <taxon>Tracheophyta</taxon>
        <taxon>Spermatophyta</taxon>
        <taxon>Magnoliopsida</taxon>
        <taxon>eudicotyledons</taxon>
        <taxon>Gunneridae</taxon>
        <taxon>Pentapetalae</taxon>
        <taxon>asterids</taxon>
        <taxon>lamiids</taxon>
        <taxon>Lamiales</taxon>
        <taxon>Oleaceae</taxon>
        <taxon>Forsythieae</taxon>
        <taxon>Abeliophyllum</taxon>
    </lineage>
</organism>
<keyword evidence="2" id="KW-1185">Reference proteome</keyword>
<evidence type="ECO:0000313" key="2">
    <source>
        <dbReference type="Proteomes" id="UP001604336"/>
    </source>
</evidence>
<name>A0ABD1W338_9LAMI</name>